<dbReference type="OrthoDB" id="9998011at2759"/>
<sequence length="251" mass="27652">MTFLFRLSDVCFDFKILSCLRPVVENLGNTYATALLAYTFSLAGDTSTRSQLLTALVNLVVCAKLHWSQTSSGDTLVVEICSYMLLAVLTEQPLSAANLGYVNRIVNWLVTQQNPYGGFSSTQDTVVALHALSVYAAKVFSLDGSSTVTVQSSVAGGESYSFTVNRDNSLLYQEKPLKNIPGKVTRSTCVSVQVPKGVPMTYTLQLKQVLAVKNLKPAVINVYDYYQTSDVLETTYRCPVHDLIPYWLQDT</sequence>
<evidence type="ECO:0000313" key="3">
    <source>
        <dbReference type="Proteomes" id="UP000281406"/>
    </source>
</evidence>
<dbReference type="GO" id="GO:0005615">
    <property type="term" value="C:extracellular space"/>
    <property type="evidence" value="ECO:0007669"/>
    <property type="project" value="InterPro"/>
</dbReference>
<dbReference type="InterPro" id="IPR009048">
    <property type="entry name" value="A-macroglobulin_rcpt-bd"/>
</dbReference>
<name>A0A3N0XSC2_ANAGA</name>
<dbReference type="Proteomes" id="UP000281406">
    <property type="component" value="Unassembled WGS sequence"/>
</dbReference>
<dbReference type="PANTHER" id="PTHR11412:SF150">
    <property type="entry name" value="ALPHA-2-MACROGLOBULIN-RELATED"/>
    <property type="match status" value="1"/>
</dbReference>
<proteinExistence type="predicted"/>
<evidence type="ECO:0000259" key="1">
    <source>
        <dbReference type="SMART" id="SM01361"/>
    </source>
</evidence>
<organism evidence="2 3">
    <name type="scientific">Anabarilius grahami</name>
    <name type="common">Kanglang fish</name>
    <name type="synonym">Barilius grahami</name>
    <dbReference type="NCBI Taxonomy" id="495550"/>
    <lineage>
        <taxon>Eukaryota</taxon>
        <taxon>Metazoa</taxon>
        <taxon>Chordata</taxon>
        <taxon>Craniata</taxon>
        <taxon>Vertebrata</taxon>
        <taxon>Euteleostomi</taxon>
        <taxon>Actinopterygii</taxon>
        <taxon>Neopterygii</taxon>
        <taxon>Teleostei</taxon>
        <taxon>Ostariophysi</taxon>
        <taxon>Cypriniformes</taxon>
        <taxon>Xenocyprididae</taxon>
        <taxon>Xenocypridinae</taxon>
        <taxon>Xenocypridinae incertae sedis</taxon>
        <taxon>Anabarilius</taxon>
    </lineage>
</organism>
<dbReference type="Gene3D" id="1.50.10.20">
    <property type="match status" value="1"/>
</dbReference>
<keyword evidence="3" id="KW-1185">Reference proteome</keyword>
<dbReference type="SUPFAM" id="SSF49410">
    <property type="entry name" value="Alpha-macroglobulin receptor domain"/>
    <property type="match status" value="1"/>
</dbReference>
<dbReference type="Pfam" id="PF07677">
    <property type="entry name" value="A2M_recep"/>
    <property type="match status" value="1"/>
</dbReference>
<gene>
    <name evidence="2" type="ORF">DPX16_3120</name>
</gene>
<dbReference type="EMBL" id="RJVU01065024">
    <property type="protein sequence ID" value="ROJ08810.1"/>
    <property type="molecule type" value="Genomic_DNA"/>
</dbReference>
<dbReference type="SUPFAM" id="SSF48239">
    <property type="entry name" value="Terpenoid cyclases/Protein prenyltransferases"/>
    <property type="match status" value="1"/>
</dbReference>
<feature type="domain" description="Alpha-macroglobulin receptor-binding" evidence="1">
    <location>
        <begin position="162"/>
        <end position="236"/>
    </location>
</feature>
<dbReference type="InterPro" id="IPR011626">
    <property type="entry name" value="Alpha-macroglobulin_TED"/>
</dbReference>
<comment type="caution">
    <text evidence="2">The sequence shown here is derived from an EMBL/GenBank/DDBJ whole genome shotgun (WGS) entry which is preliminary data.</text>
</comment>
<dbReference type="Pfam" id="PF07678">
    <property type="entry name" value="TED_complement"/>
    <property type="match status" value="1"/>
</dbReference>
<protein>
    <submittedName>
        <fullName evidence="2">Alpha-1-inhibitor 3</fullName>
    </submittedName>
</protein>
<dbReference type="AlphaFoldDB" id="A0A3N0XSC2"/>
<reference evidence="2 3" key="1">
    <citation type="submission" date="2018-10" db="EMBL/GenBank/DDBJ databases">
        <title>Genome assembly for a Yunnan-Guizhou Plateau 3E fish, Anabarilius grahami (Regan), and its evolutionary and genetic applications.</title>
        <authorList>
            <person name="Jiang W."/>
        </authorList>
    </citation>
    <scope>NUCLEOTIDE SEQUENCE [LARGE SCALE GENOMIC DNA]</scope>
    <source>
        <strain evidence="2">AG-KIZ</strain>
        <tissue evidence="2">Muscle</tissue>
    </source>
</reference>
<dbReference type="InterPro" id="IPR050473">
    <property type="entry name" value="A2M/Complement_sys"/>
</dbReference>
<dbReference type="SMART" id="SM01361">
    <property type="entry name" value="A2M_recep"/>
    <property type="match status" value="1"/>
</dbReference>
<dbReference type="InterPro" id="IPR036595">
    <property type="entry name" value="A-macroglobulin_rcpt-bd_sf"/>
</dbReference>
<dbReference type="Gene3D" id="2.60.40.690">
    <property type="entry name" value="Alpha-macroglobulin, receptor-binding domain"/>
    <property type="match status" value="1"/>
</dbReference>
<accession>A0A3N0XSC2</accession>
<evidence type="ECO:0000313" key="2">
    <source>
        <dbReference type="EMBL" id="ROJ08810.1"/>
    </source>
</evidence>
<dbReference type="PANTHER" id="PTHR11412">
    <property type="entry name" value="MACROGLOBULIN / COMPLEMENT"/>
    <property type="match status" value="1"/>
</dbReference>
<dbReference type="InterPro" id="IPR008930">
    <property type="entry name" value="Terpenoid_cyclase/PrenylTrfase"/>
</dbReference>